<dbReference type="PANTHER" id="PTHR43377">
    <property type="entry name" value="BILIVERDIN REDUCTASE A"/>
    <property type="match status" value="1"/>
</dbReference>
<dbReference type="PRINTS" id="PR01775">
    <property type="entry name" value="GLFROXRDTASE"/>
</dbReference>
<evidence type="ECO:0000259" key="1">
    <source>
        <dbReference type="Pfam" id="PF01408"/>
    </source>
</evidence>
<dbReference type="RefSeq" id="WP_023393029.1">
    <property type="nucleotide sequence ID" value="NZ_ASGZ01000005.1"/>
</dbReference>
<dbReference type="Pfam" id="PF01408">
    <property type="entry name" value="GFO_IDH_MocA"/>
    <property type="match status" value="1"/>
</dbReference>
<dbReference type="Pfam" id="PF22725">
    <property type="entry name" value="GFO_IDH_MocA_C3"/>
    <property type="match status" value="1"/>
</dbReference>
<dbReference type="PANTHER" id="PTHR43377:SF1">
    <property type="entry name" value="BILIVERDIN REDUCTASE A"/>
    <property type="match status" value="1"/>
</dbReference>
<dbReference type="InterPro" id="IPR055170">
    <property type="entry name" value="GFO_IDH_MocA-like_dom"/>
</dbReference>
<evidence type="ECO:0000313" key="4">
    <source>
        <dbReference type="Proteomes" id="UP000017840"/>
    </source>
</evidence>
<feature type="domain" description="GFO/IDH/MocA-like oxidoreductase" evidence="2">
    <location>
        <begin position="154"/>
        <end position="280"/>
    </location>
</feature>
<dbReference type="InterPro" id="IPR008354">
    <property type="entry name" value="Glc-Fru_OxRdtase_bac"/>
</dbReference>
<dbReference type="eggNOG" id="arCOG01622">
    <property type="taxonomic scope" value="Archaea"/>
</dbReference>
<proteinExistence type="predicted"/>
<accession>V4HPA1</accession>
<gene>
    <name evidence="3" type="ORF">K933_02176</name>
</gene>
<evidence type="ECO:0000313" key="3">
    <source>
        <dbReference type="EMBL" id="ESP89754.1"/>
    </source>
</evidence>
<dbReference type="GO" id="GO:0000166">
    <property type="term" value="F:nucleotide binding"/>
    <property type="evidence" value="ECO:0007669"/>
    <property type="project" value="InterPro"/>
</dbReference>
<dbReference type="OrthoDB" id="195534at2157"/>
<dbReference type="NCBIfam" id="NF041392">
    <property type="entry name" value="XylDh_Gfo6_Halo"/>
    <property type="match status" value="1"/>
</dbReference>
<dbReference type="Proteomes" id="UP000017840">
    <property type="component" value="Unassembled WGS sequence"/>
</dbReference>
<dbReference type="SUPFAM" id="SSF55347">
    <property type="entry name" value="Glyceraldehyde-3-phosphate dehydrogenase-like, C-terminal domain"/>
    <property type="match status" value="1"/>
</dbReference>
<keyword evidence="4" id="KW-1185">Reference proteome</keyword>
<dbReference type="EMBL" id="ASGZ01000005">
    <property type="protein sequence ID" value="ESP89754.1"/>
    <property type="molecule type" value="Genomic_DNA"/>
</dbReference>
<dbReference type="Gene3D" id="3.40.50.720">
    <property type="entry name" value="NAD(P)-binding Rossmann-like Domain"/>
    <property type="match status" value="1"/>
</dbReference>
<dbReference type="STRING" id="1324957.K933_02176"/>
<dbReference type="InterPro" id="IPR049838">
    <property type="entry name" value="XacA-like"/>
</dbReference>
<dbReference type="Gene3D" id="3.30.360.10">
    <property type="entry name" value="Dihydrodipicolinate Reductase, domain 2"/>
    <property type="match status" value="1"/>
</dbReference>
<dbReference type="SUPFAM" id="SSF51735">
    <property type="entry name" value="NAD(P)-binding Rossmann-fold domains"/>
    <property type="match status" value="1"/>
</dbReference>
<dbReference type="InterPro" id="IPR036291">
    <property type="entry name" value="NAD(P)-bd_dom_sf"/>
</dbReference>
<evidence type="ECO:0000259" key="2">
    <source>
        <dbReference type="Pfam" id="PF22725"/>
    </source>
</evidence>
<name>V4HPA1_9EURY</name>
<dbReference type="PATRIC" id="fig|1324957.4.peg.439"/>
<reference evidence="3 4" key="1">
    <citation type="journal article" date="2013" name="Genome Announc.">
        <title>Draft Genome Sequence of 'Candidatus Halobonum tyrrellensis' Strain G22, Isolated from the Hypersaline Waters of Lake Tyrrell, Australia.</title>
        <authorList>
            <person name="Ugalde J.A."/>
            <person name="Narasingarao P."/>
            <person name="Kuo S."/>
            <person name="Podell S."/>
            <person name="Allen E.E."/>
        </authorList>
    </citation>
    <scope>NUCLEOTIDE SEQUENCE [LARGE SCALE GENOMIC DNA]</scope>
    <source>
        <strain evidence="3 4">G22</strain>
    </source>
</reference>
<protein>
    <submittedName>
        <fullName evidence="3">Xylose dehydrogenase</fullName>
    </submittedName>
</protein>
<dbReference type="InterPro" id="IPR000683">
    <property type="entry name" value="Gfo/Idh/MocA-like_OxRdtase_N"/>
</dbReference>
<feature type="domain" description="Gfo/Idh/MocA-like oxidoreductase N-terminal" evidence="1">
    <location>
        <begin position="24"/>
        <end position="146"/>
    </location>
</feature>
<dbReference type="InterPro" id="IPR051450">
    <property type="entry name" value="Gfo/Idh/MocA_Oxidoreductases"/>
</dbReference>
<comment type="caution">
    <text evidence="3">The sequence shown here is derived from an EMBL/GenBank/DDBJ whole genome shotgun (WGS) entry which is preliminary data.</text>
</comment>
<sequence>MSLSNCLGEFAERDWRTGAEGTVRLALVGLGWWTTERVLPAIEAVDRCETTTLVTGSRAKGERVAADVETVSRVLDYDEFHDGVGREGYDAVYVCTPNAYHLDYAETAAGLGKAVLCEKPMEATVGRAERLVDVCEEAGVELIVGYRMQTVPAVRRARELVREGVIGEPRFVTGVNSQRLLDMFADHDQWRLDPDLTGYGTSVVDLGIYHLNTARFLLDADPVAAQASMRSDHEAFDRVPDELASVLLEFEGGVHSTCVASQNAAERTYLQVVGTEGSLRLDPAYHMDTRLRLTVGDRSLDVETPDANQMVDLFDYFAEAVLTDRDPGPDGRHGLVDMRALEAIHRSAESGERVTVDS</sequence>
<organism evidence="3 4">
    <name type="scientific">Candidatus Halobonum tyrrellensis G22</name>
    <dbReference type="NCBI Taxonomy" id="1324957"/>
    <lineage>
        <taxon>Archaea</taxon>
        <taxon>Methanobacteriati</taxon>
        <taxon>Methanobacteriota</taxon>
        <taxon>Stenosarchaea group</taxon>
        <taxon>Halobacteria</taxon>
        <taxon>Halobacteriales</taxon>
        <taxon>Haloferacaceae</taxon>
        <taxon>Candidatus Halobonum</taxon>
    </lineage>
</organism>
<dbReference type="AlphaFoldDB" id="V4HPA1"/>